<dbReference type="Proteomes" id="UP000799536">
    <property type="component" value="Unassembled WGS sequence"/>
</dbReference>
<sequence length="332" mass="37251">MRPSSSYLLVVSFLALFTVAPATDPATESKKPVMCPSSAPQCGPGYYQPEEYNATPNLGYNKLFELQHHFFQRFVYPNNTVEAESINSAIFADNVIGRVSDTRVFKGRELNTEYIFGLFVKQPYASVIGLPLSYEILAFTGNQNIASASTRVQINFPSFPDNRTLPVTVNTWLTFDSNLQITQYDVTFRWFANLMQMLLLSLDPKNPVNATAIAQKTIANAVCTQHNIYCKGKNLQYKSTDDCMEFLTKGVRMGQSFELGDNTLLCRNVHMSMLKYRPDEHCSHIGPTGGGMCIDNYTYESKVNEVVFTNSPWIPDGTSPHHYHGLSSNNPK</sequence>
<reference evidence="2" key="1">
    <citation type="journal article" date="2020" name="Stud. Mycol.">
        <title>101 Dothideomycetes genomes: a test case for predicting lifestyles and emergence of pathogens.</title>
        <authorList>
            <person name="Haridas S."/>
            <person name="Albert R."/>
            <person name="Binder M."/>
            <person name="Bloem J."/>
            <person name="Labutti K."/>
            <person name="Salamov A."/>
            <person name="Andreopoulos B."/>
            <person name="Baker S."/>
            <person name="Barry K."/>
            <person name="Bills G."/>
            <person name="Bluhm B."/>
            <person name="Cannon C."/>
            <person name="Castanera R."/>
            <person name="Culley D."/>
            <person name="Daum C."/>
            <person name="Ezra D."/>
            <person name="Gonzalez J."/>
            <person name="Henrissat B."/>
            <person name="Kuo A."/>
            <person name="Liang C."/>
            <person name="Lipzen A."/>
            <person name="Lutzoni F."/>
            <person name="Magnuson J."/>
            <person name="Mondo S."/>
            <person name="Nolan M."/>
            <person name="Ohm R."/>
            <person name="Pangilinan J."/>
            <person name="Park H.-J."/>
            <person name="Ramirez L."/>
            <person name="Alfaro M."/>
            <person name="Sun H."/>
            <person name="Tritt A."/>
            <person name="Yoshinaga Y."/>
            <person name="Zwiers L.-H."/>
            <person name="Turgeon B."/>
            <person name="Goodwin S."/>
            <person name="Spatafora J."/>
            <person name="Crous P."/>
            <person name="Grigoriev I."/>
        </authorList>
    </citation>
    <scope>NUCLEOTIDE SEQUENCE</scope>
    <source>
        <strain evidence="2">ATCC 74209</strain>
    </source>
</reference>
<comment type="caution">
    <text evidence="2">The sequence shown here is derived from an EMBL/GenBank/DDBJ whole genome shotgun (WGS) entry which is preliminary data.</text>
</comment>
<dbReference type="OrthoDB" id="10010954at2759"/>
<proteinExistence type="predicted"/>
<evidence type="ECO:0000313" key="3">
    <source>
        <dbReference type="Proteomes" id="UP000799536"/>
    </source>
</evidence>
<protein>
    <submittedName>
        <fullName evidence="2">Uncharacterized protein</fullName>
    </submittedName>
</protein>
<dbReference type="EMBL" id="ML993951">
    <property type="protein sequence ID" value="KAF2202053.1"/>
    <property type="molecule type" value="Genomic_DNA"/>
</dbReference>
<feature type="signal peptide" evidence="1">
    <location>
        <begin position="1"/>
        <end position="22"/>
    </location>
</feature>
<keyword evidence="1" id="KW-0732">Signal</keyword>
<organism evidence="2 3">
    <name type="scientific">Delitschia confertaspora ATCC 74209</name>
    <dbReference type="NCBI Taxonomy" id="1513339"/>
    <lineage>
        <taxon>Eukaryota</taxon>
        <taxon>Fungi</taxon>
        <taxon>Dikarya</taxon>
        <taxon>Ascomycota</taxon>
        <taxon>Pezizomycotina</taxon>
        <taxon>Dothideomycetes</taxon>
        <taxon>Pleosporomycetidae</taxon>
        <taxon>Pleosporales</taxon>
        <taxon>Delitschiaceae</taxon>
        <taxon>Delitschia</taxon>
    </lineage>
</organism>
<dbReference type="AlphaFoldDB" id="A0A9P4JM52"/>
<keyword evidence="3" id="KW-1185">Reference proteome</keyword>
<accession>A0A9P4JM52</accession>
<name>A0A9P4JM52_9PLEO</name>
<evidence type="ECO:0000313" key="2">
    <source>
        <dbReference type="EMBL" id="KAF2202053.1"/>
    </source>
</evidence>
<evidence type="ECO:0000256" key="1">
    <source>
        <dbReference type="SAM" id="SignalP"/>
    </source>
</evidence>
<gene>
    <name evidence="2" type="ORF">GQ43DRAFT_431101</name>
</gene>
<feature type="chain" id="PRO_5040189030" evidence="1">
    <location>
        <begin position="23"/>
        <end position="332"/>
    </location>
</feature>